<reference evidence="4 5" key="1">
    <citation type="journal article" date="2016" name="Nat. Commun.">
        <title>Thousands of microbial genomes shed light on interconnected biogeochemical processes in an aquifer system.</title>
        <authorList>
            <person name="Anantharaman K."/>
            <person name="Brown C.T."/>
            <person name="Hug L.A."/>
            <person name="Sharon I."/>
            <person name="Castelle C.J."/>
            <person name="Probst A.J."/>
            <person name="Thomas B.C."/>
            <person name="Singh A."/>
            <person name="Wilkins M.J."/>
            <person name="Karaoz U."/>
            <person name="Brodie E.L."/>
            <person name="Williams K.H."/>
            <person name="Hubbard S.S."/>
            <person name="Banfield J.F."/>
        </authorList>
    </citation>
    <scope>NUCLEOTIDE SEQUENCE [LARGE SCALE GENOMIC DNA]</scope>
</reference>
<dbReference type="CDD" id="cd05233">
    <property type="entry name" value="SDR_c"/>
    <property type="match status" value="1"/>
</dbReference>
<name>A0A1F6G516_9BACT</name>
<comment type="caution">
    <text evidence="4">The sequence shown here is derived from an EMBL/GenBank/DDBJ whole genome shotgun (WGS) entry which is preliminary data.</text>
</comment>
<evidence type="ECO:0000256" key="3">
    <source>
        <dbReference type="RuleBase" id="RU000363"/>
    </source>
</evidence>
<gene>
    <name evidence="4" type="ORF">A2609_02630</name>
</gene>
<dbReference type="EMBL" id="MFMU01000013">
    <property type="protein sequence ID" value="OGG93152.1"/>
    <property type="molecule type" value="Genomic_DNA"/>
</dbReference>
<comment type="similarity">
    <text evidence="1 3">Belongs to the short-chain dehydrogenases/reductases (SDR) family.</text>
</comment>
<dbReference type="Proteomes" id="UP000176867">
    <property type="component" value="Unassembled WGS sequence"/>
</dbReference>
<organism evidence="4 5">
    <name type="scientific">Candidatus Kaiserbacteria bacterium RIFOXYD1_FULL_47_14</name>
    <dbReference type="NCBI Taxonomy" id="1798533"/>
    <lineage>
        <taxon>Bacteria</taxon>
        <taxon>Candidatus Kaiseribacteriota</taxon>
    </lineage>
</organism>
<dbReference type="PROSITE" id="PS00061">
    <property type="entry name" value="ADH_SHORT"/>
    <property type="match status" value="1"/>
</dbReference>
<dbReference type="GO" id="GO:0016491">
    <property type="term" value="F:oxidoreductase activity"/>
    <property type="evidence" value="ECO:0007669"/>
    <property type="project" value="UniProtKB-KW"/>
</dbReference>
<dbReference type="Gene3D" id="3.40.50.720">
    <property type="entry name" value="NAD(P)-binding Rossmann-like Domain"/>
    <property type="match status" value="1"/>
</dbReference>
<dbReference type="PRINTS" id="PR00081">
    <property type="entry name" value="GDHRDH"/>
</dbReference>
<dbReference type="AlphaFoldDB" id="A0A1F6G516"/>
<evidence type="ECO:0008006" key="6">
    <source>
        <dbReference type="Google" id="ProtNLM"/>
    </source>
</evidence>
<accession>A0A1F6G516</accession>
<dbReference type="SUPFAM" id="SSF51735">
    <property type="entry name" value="NAD(P)-binding Rossmann-fold domains"/>
    <property type="match status" value="1"/>
</dbReference>
<evidence type="ECO:0000313" key="5">
    <source>
        <dbReference type="Proteomes" id="UP000176867"/>
    </source>
</evidence>
<proteinExistence type="inferred from homology"/>
<dbReference type="Pfam" id="PF00106">
    <property type="entry name" value="adh_short"/>
    <property type="match status" value="1"/>
</dbReference>
<dbReference type="InterPro" id="IPR020904">
    <property type="entry name" value="Sc_DH/Rdtase_CS"/>
</dbReference>
<dbReference type="STRING" id="1798533.A2609_02630"/>
<dbReference type="PANTHER" id="PTHR44196">
    <property type="entry name" value="DEHYDROGENASE/REDUCTASE SDR FAMILY MEMBER 7B"/>
    <property type="match status" value="1"/>
</dbReference>
<evidence type="ECO:0000313" key="4">
    <source>
        <dbReference type="EMBL" id="OGG93152.1"/>
    </source>
</evidence>
<dbReference type="PANTHER" id="PTHR44196:SF1">
    <property type="entry name" value="DEHYDROGENASE_REDUCTASE SDR FAMILY MEMBER 7B"/>
    <property type="match status" value="1"/>
</dbReference>
<evidence type="ECO:0000256" key="1">
    <source>
        <dbReference type="ARBA" id="ARBA00006484"/>
    </source>
</evidence>
<dbReference type="PRINTS" id="PR00080">
    <property type="entry name" value="SDRFAMILY"/>
</dbReference>
<dbReference type="InterPro" id="IPR002347">
    <property type="entry name" value="SDR_fam"/>
</dbReference>
<evidence type="ECO:0000256" key="2">
    <source>
        <dbReference type="ARBA" id="ARBA00023002"/>
    </source>
</evidence>
<sequence length="223" mass="24735">MNNEVAVITGGTKGLGRALAKRCIAKGYCVVICAREKDEVETVAKEIGATPFVADVTKEADMKALADFAVASFGQIDIWINNAGVWMPHTPVEQLDIERTRKLFEVNVFGVMSGSKYALMQMRKQIKGTIITIISISGLVGHSLSSGYAASKWAIRGFAESLRKECKGSDIRVISVYPSYMKTNLFDEKRPEDIENYMPPESVAQKILENLEQENPREELIIK</sequence>
<dbReference type="GO" id="GO:0016020">
    <property type="term" value="C:membrane"/>
    <property type="evidence" value="ECO:0007669"/>
    <property type="project" value="TreeGrafter"/>
</dbReference>
<keyword evidence="2" id="KW-0560">Oxidoreductase</keyword>
<protein>
    <recommendedName>
        <fullName evidence="6">Short chain dehydrogenase</fullName>
    </recommendedName>
</protein>
<dbReference type="InterPro" id="IPR036291">
    <property type="entry name" value="NAD(P)-bd_dom_sf"/>
</dbReference>